<organism evidence="1 2">
    <name type="scientific">Trichonephila clavata</name>
    <name type="common">Joro spider</name>
    <name type="synonym">Nephila clavata</name>
    <dbReference type="NCBI Taxonomy" id="2740835"/>
    <lineage>
        <taxon>Eukaryota</taxon>
        <taxon>Metazoa</taxon>
        <taxon>Ecdysozoa</taxon>
        <taxon>Arthropoda</taxon>
        <taxon>Chelicerata</taxon>
        <taxon>Arachnida</taxon>
        <taxon>Araneae</taxon>
        <taxon>Araneomorphae</taxon>
        <taxon>Entelegynae</taxon>
        <taxon>Araneoidea</taxon>
        <taxon>Nephilidae</taxon>
        <taxon>Trichonephila</taxon>
    </lineage>
</organism>
<dbReference type="AlphaFoldDB" id="A0A8X6HS82"/>
<protein>
    <submittedName>
        <fullName evidence="1">Uncharacterized protein</fullName>
    </submittedName>
</protein>
<dbReference type="OrthoDB" id="10385155at2759"/>
<evidence type="ECO:0000313" key="2">
    <source>
        <dbReference type="Proteomes" id="UP000887116"/>
    </source>
</evidence>
<dbReference type="EMBL" id="BMAO01033798">
    <property type="protein sequence ID" value="GFQ91914.1"/>
    <property type="molecule type" value="Genomic_DNA"/>
</dbReference>
<reference evidence="1" key="1">
    <citation type="submission" date="2020-07" db="EMBL/GenBank/DDBJ databases">
        <title>Multicomponent nature underlies the extraordinary mechanical properties of spider dragline silk.</title>
        <authorList>
            <person name="Kono N."/>
            <person name="Nakamura H."/>
            <person name="Mori M."/>
            <person name="Yoshida Y."/>
            <person name="Ohtoshi R."/>
            <person name="Malay A.D."/>
            <person name="Moran D.A.P."/>
            <person name="Tomita M."/>
            <person name="Numata K."/>
            <person name="Arakawa K."/>
        </authorList>
    </citation>
    <scope>NUCLEOTIDE SEQUENCE</scope>
</reference>
<accession>A0A8X6HS82</accession>
<comment type="caution">
    <text evidence="1">The sequence shown here is derived from an EMBL/GenBank/DDBJ whole genome shotgun (WGS) entry which is preliminary data.</text>
</comment>
<dbReference type="Proteomes" id="UP000887116">
    <property type="component" value="Unassembled WGS sequence"/>
</dbReference>
<gene>
    <name evidence="1" type="ORF">TNCT_354551</name>
</gene>
<name>A0A8X6HS82_TRICU</name>
<evidence type="ECO:0000313" key="1">
    <source>
        <dbReference type="EMBL" id="GFQ91914.1"/>
    </source>
</evidence>
<sequence length="159" mass="18645">MALSTKDKRNSKIMQHSGAKSFAKYVKALASELRDPKPDKCSTTDENYQRFLDNEGKLIKKNIEDSGTEWNDYIENSPKFWIQTEENFKACVRSMLQESGFYRRKFEKNEFLSICAKFLAITLYFLKHGGDNILDTFKWNVYQLTVHQLRSTPIYGCSW</sequence>
<proteinExistence type="predicted"/>
<keyword evidence="2" id="KW-1185">Reference proteome</keyword>